<evidence type="ECO:0000313" key="1">
    <source>
        <dbReference type="EMBL" id="RZU02601.1"/>
    </source>
</evidence>
<accession>A0A4Q7W0A0</accession>
<reference evidence="1 2" key="1">
    <citation type="submission" date="2019-02" db="EMBL/GenBank/DDBJ databases">
        <title>Genomic Encyclopedia of Type Strains, Phase IV (KMG-IV): sequencing the most valuable type-strain genomes for metagenomic binning, comparative biology and taxonomic classification.</title>
        <authorList>
            <person name="Goeker M."/>
        </authorList>
    </citation>
    <scope>NUCLEOTIDE SEQUENCE [LARGE SCALE GENOMIC DNA]</scope>
    <source>
        <strain evidence="1 2">DSM 19570</strain>
    </source>
</reference>
<organism evidence="1 2">
    <name type="scientific">Rivibacter subsaxonicus</name>
    <dbReference type="NCBI Taxonomy" id="457575"/>
    <lineage>
        <taxon>Bacteria</taxon>
        <taxon>Pseudomonadati</taxon>
        <taxon>Pseudomonadota</taxon>
        <taxon>Betaproteobacteria</taxon>
        <taxon>Burkholderiales</taxon>
        <taxon>Rivibacter</taxon>
    </lineage>
</organism>
<evidence type="ECO:0000313" key="2">
    <source>
        <dbReference type="Proteomes" id="UP000293671"/>
    </source>
</evidence>
<sequence length="34" mass="3450">MDFIFIAALIALVAAMGAAIAGCERLIKSKGGRA</sequence>
<name>A0A4Q7W0A0_9BURK</name>
<dbReference type="EMBL" id="SHKP01000004">
    <property type="protein sequence ID" value="RZU02601.1"/>
    <property type="molecule type" value="Genomic_DNA"/>
</dbReference>
<dbReference type="Proteomes" id="UP000293671">
    <property type="component" value="Unassembled WGS sequence"/>
</dbReference>
<protein>
    <submittedName>
        <fullName evidence="1">Uncharacterized protein</fullName>
    </submittedName>
</protein>
<proteinExistence type="predicted"/>
<keyword evidence="2" id="KW-1185">Reference proteome</keyword>
<dbReference type="AlphaFoldDB" id="A0A4Q7W0A0"/>
<gene>
    <name evidence="1" type="ORF">EV670_0629</name>
</gene>
<comment type="caution">
    <text evidence="1">The sequence shown here is derived from an EMBL/GenBank/DDBJ whole genome shotgun (WGS) entry which is preliminary data.</text>
</comment>